<reference evidence="3 4" key="2">
    <citation type="submission" date="2015-01" db="EMBL/GenBank/DDBJ databases">
        <title>Complete genome sequence of Pyrinomonas methylaliphatogenes type strain K22T.</title>
        <authorList>
            <person name="Lee K.C.Y."/>
            <person name="Power J.F."/>
            <person name="Dunfield P.F."/>
            <person name="Morgan X.C."/>
            <person name="Huttenhower C."/>
            <person name="Stott M.B."/>
        </authorList>
    </citation>
    <scope>NUCLEOTIDE SEQUENCE [LARGE SCALE GENOMIC DNA]</scope>
    <source>
        <strain evidence="3 4">K22</strain>
    </source>
</reference>
<protein>
    <submittedName>
        <fullName evidence="3">Glycosyl transferase</fullName>
    </submittedName>
</protein>
<dbReference type="EMBL" id="CBXV010000008">
    <property type="protein sequence ID" value="CDM66259.1"/>
    <property type="molecule type" value="Genomic_DNA"/>
</dbReference>
<dbReference type="STRING" id="454194.PYK22_02279"/>
<feature type="domain" description="Glycosyltransferase 2-like" evidence="1">
    <location>
        <begin position="10"/>
        <end position="128"/>
    </location>
</feature>
<dbReference type="Proteomes" id="UP000031518">
    <property type="component" value="Unassembled WGS sequence"/>
</dbReference>
<organism evidence="3 4">
    <name type="scientific">Pyrinomonas methylaliphatogenes</name>
    <dbReference type="NCBI Taxonomy" id="454194"/>
    <lineage>
        <taxon>Bacteria</taxon>
        <taxon>Pseudomonadati</taxon>
        <taxon>Acidobacteriota</taxon>
        <taxon>Blastocatellia</taxon>
        <taxon>Blastocatellales</taxon>
        <taxon>Pyrinomonadaceae</taxon>
        <taxon>Pyrinomonas</taxon>
    </lineage>
</organism>
<dbReference type="Gene3D" id="3.90.550.10">
    <property type="entry name" value="Spore Coat Polysaccharide Biosynthesis Protein SpsA, Chain A"/>
    <property type="match status" value="1"/>
</dbReference>
<dbReference type="GO" id="GO:0016758">
    <property type="term" value="F:hexosyltransferase activity"/>
    <property type="evidence" value="ECO:0007669"/>
    <property type="project" value="UniProtKB-ARBA"/>
</dbReference>
<evidence type="ECO:0000259" key="2">
    <source>
        <dbReference type="Pfam" id="PF08241"/>
    </source>
</evidence>
<keyword evidence="4" id="KW-1185">Reference proteome</keyword>
<dbReference type="GO" id="GO:0008757">
    <property type="term" value="F:S-adenosylmethionine-dependent methyltransferase activity"/>
    <property type="evidence" value="ECO:0007669"/>
    <property type="project" value="InterPro"/>
</dbReference>
<dbReference type="AlphaFoldDB" id="A0A0B6X125"/>
<keyword evidence="3" id="KW-0808">Transferase</keyword>
<dbReference type="InterPro" id="IPR001173">
    <property type="entry name" value="Glyco_trans_2-like"/>
</dbReference>
<evidence type="ECO:0000259" key="1">
    <source>
        <dbReference type="Pfam" id="PF00535"/>
    </source>
</evidence>
<dbReference type="InterPro" id="IPR029044">
    <property type="entry name" value="Nucleotide-diphossugar_trans"/>
</dbReference>
<feature type="domain" description="Methyltransferase type 11" evidence="2">
    <location>
        <begin position="401"/>
        <end position="453"/>
    </location>
</feature>
<reference evidence="3 4" key="1">
    <citation type="submission" date="2013-12" db="EMBL/GenBank/DDBJ databases">
        <authorList>
            <person name="Stott M."/>
        </authorList>
    </citation>
    <scope>NUCLEOTIDE SEQUENCE [LARGE SCALE GENOMIC DNA]</scope>
    <source>
        <strain evidence="3 4">K22</strain>
    </source>
</reference>
<dbReference type="SUPFAM" id="SSF53335">
    <property type="entry name" value="S-adenosyl-L-methionine-dependent methyltransferases"/>
    <property type="match status" value="1"/>
</dbReference>
<proteinExistence type="predicted"/>
<dbReference type="OrthoDB" id="9785185at2"/>
<dbReference type="SUPFAM" id="SSF53448">
    <property type="entry name" value="Nucleotide-diphospho-sugar transferases"/>
    <property type="match status" value="1"/>
</dbReference>
<gene>
    <name evidence="3" type="ORF">PYK22_02279</name>
</gene>
<dbReference type="CDD" id="cd00761">
    <property type="entry name" value="Glyco_tranf_GTA_type"/>
    <property type="match status" value="1"/>
</dbReference>
<dbReference type="PANTHER" id="PTHR22916">
    <property type="entry name" value="GLYCOSYLTRANSFERASE"/>
    <property type="match status" value="1"/>
</dbReference>
<dbReference type="Pfam" id="PF08241">
    <property type="entry name" value="Methyltransf_11"/>
    <property type="match status" value="1"/>
</dbReference>
<dbReference type="CDD" id="cd02440">
    <property type="entry name" value="AdoMet_MTases"/>
    <property type="match status" value="1"/>
</dbReference>
<dbReference type="InterPro" id="IPR013216">
    <property type="entry name" value="Methyltransf_11"/>
</dbReference>
<accession>A0A0B6X125</accession>
<dbReference type="RefSeq" id="WP_041977434.1">
    <property type="nucleotide sequence ID" value="NZ_CBXV010000008.1"/>
</dbReference>
<evidence type="ECO:0000313" key="3">
    <source>
        <dbReference type="EMBL" id="CDM66259.1"/>
    </source>
</evidence>
<name>A0A0B6X125_9BACT</name>
<dbReference type="Pfam" id="PF00535">
    <property type="entry name" value="Glycos_transf_2"/>
    <property type="match status" value="1"/>
</dbReference>
<dbReference type="Gene3D" id="3.40.50.150">
    <property type="entry name" value="Vaccinia Virus protein VP39"/>
    <property type="match status" value="1"/>
</dbReference>
<dbReference type="InterPro" id="IPR029063">
    <property type="entry name" value="SAM-dependent_MTases_sf"/>
</dbReference>
<sequence>MDGSDGRLVSIITPFFNAGRFLSEAIESVLAQTYSYWELLLIDDGSNDESTRIARSYAAKYPEQIFYLEHEGHLNRGVCASRNLGVRRARGEFVALLDGDDVWLPRKLEEQISIMRANPQVGMVAGRSLYWHSWAGDAESSARDYVPAYGIALDASFDPPALLTALYPLGKEHAPCPSDLLLRKEAIESVGGFEESFDGPYQLYEDQAFLTKIYLRWPVYLSSRTWTKYRVHDASCMARARLKYHEIRLFYLSWCQDYLIARGVEDPHIWSALRETMSDGEGTQKKRSPGVKEFAKSVARVLLPVGARRWIKLHLLGKSDDVPPLGSVNLGDLRRTEPIDESFGFGRGRPVDRYYIENFLAQHAADIKGRVLEIGDNAYTVRYGGSRVAQSDILHVSDANPRATIVGDLTSADHIPSDAFDCIILTQTLHLIYDMRAAVKTLYRILKPGGVLLATFPGISRIDRYEWKSSWYWSLTTLSAEKLFEEIFSAERLEVCSYGNVLAATAFLYGLAEEELRREELEAYDPHYPVIVAVRAVK</sequence>
<evidence type="ECO:0000313" key="4">
    <source>
        <dbReference type="Proteomes" id="UP000031518"/>
    </source>
</evidence>